<keyword evidence="3" id="KW-1185">Reference proteome</keyword>
<feature type="region of interest" description="Disordered" evidence="1">
    <location>
        <begin position="42"/>
        <end position="82"/>
    </location>
</feature>
<name>A0A6H5GM66_9HEMI</name>
<proteinExistence type="predicted"/>
<sequence length="116" mass="12405">MSEELCKFCTGVHFSIAKTNLTIYRSKRFRAYTGRVTYGALPKGPGTEAHKTERTLIPSSNPDGRCRSLADSHPAPARRGGSAADIAAALFPPAGVQAVPKWPGRIRGGNPWESGP</sequence>
<evidence type="ECO:0000256" key="1">
    <source>
        <dbReference type="SAM" id="MobiDB-lite"/>
    </source>
</evidence>
<dbReference type="AlphaFoldDB" id="A0A6H5GM66"/>
<gene>
    <name evidence="2" type="ORF">NTEN_LOCUS10363</name>
</gene>
<evidence type="ECO:0000313" key="2">
    <source>
        <dbReference type="EMBL" id="CAB0004886.1"/>
    </source>
</evidence>
<reference evidence="2 3" key="1">
    <citation type="submission" date="2020-02" db="EMBL/GenBank/DDBJ databases">
        <authorList>
            <person name="Ferguson B K."/>
        </authorList>
    </citation>
    <scope>NUCLEOTIDE SEQUENCE [LARGE SCALE GENOMIC DNA]</scope>
</reference>
<organism evidence="2 3">
    <name type="scientific">Nesidiocoris tenuis</name>
    <dbReference type="NCBI Taxonomy" id="355587"/>
    <lineage>
        <taxon>Eukaryota</taxon>
        <taxon>Metazoa</taxon>
        <taxon>Ecdysozoa</taxon>
        <taxon>Arthropoda</taxon>
        <taxon>Hexapoda</taxon>
        <taxon>Insecta</taxon>
        <taxon>Pterygota</taxon>
        <taxon>Neoptera</taxon>
        <taxon>Paraneoptera</taxon>
        <taxon>Hemiptera</taxon>
        <taxon>Heteroptera</taxon>
        <taxon>Panheteroptera</taxon>
        <taxon>Cimicomorpha</taxon>
        <taxon>Miridae</taxon>
        <taxon>Dicyphina</taxon>
        <taxon>Nesidiocoris</taxon>
    </lineage>
</organism>
<evidence type="ECO:0000313" key="3">
    <source>
        <dbReference type="Proteomes" id="UP000479000"/>
    </source>
</evidence>
<dbReference type="Proteomes" id="UP000479000">
    <property type="component" value="Unassembled WGS sequence"/>
</dbReference>
<dbReference type="EMBL" id="CADCXU010015474">
    <property type="protein sequence ID" value="CAB0004886.1"/>
    <property type="molecule type" value="Genomic_DNA"/>
</dbReference>
<accession>A0A6H5GM66</accession>
<protein>
    <submittedName>
        <fullName evidence="2">Uncharacterized protein</fullName>
    </submittedName>
</protein>